<feature type="domain" description="CobB/CobQ-like glutamine amidotransferase" evidence="3">
    <location>
        <begin position="4"/>
        <end position="199"/>
    </location>
</feature>
<evidence type="ECO:0000256" key="1">
    <source>
        <dbReference type="ARBA" id="ARBA00022962"/>
    </source>
</evidence>
<dbReference type="PANTHER" id="PTHR21343">
    <property type="entry name" value="DETHIOBIOTIN SYNTHETASE"/>
    <property type="match status" value="1"/>
</dbReference>
<comment type="similarity">
    <text evidence="2">Belongs to the CobB/CobQ family. GatD subfamily.</text>
</comment>
<keyword evidence="2" id="KW-0378">Hydrolase</keyword>
<dbReference type="GO" id="GO:0009236">
    <property type="term" value="P:cobalamin biosynthetic process"/>
    <property type="evidence" value="ECO:0007669"/>
    <property type="project" value="InterPro"/>
</dbReference>
<dbReference type="CDD" id="cd01750">
    <property type="entry name" value="GATase1_CobQ"/>
    <property type="match status" value="1"/>
</dbReference>
<dbReference type="HAMAP" id="MF_02213">
    <property type="entry name" value="Lipid_II_synth_GatD"/>
    <property type="match status" value="1"/>
</dbReference>
<gene>
    <name evidence="2" type="primary">gatD</name>
    <name evidence="4" type="ORF">C1706_09550</name>
</gene>
<comment type="catalytic activity">
    <reaction evidence="2">
        <text>L-glutamine + H2O = L-glutamate + NH4(+)</text>
        <dbReference type="Rhea" id="RHEA:15889"/>
        <dbReference type="ChEBI" id="CHEBI:15377"/>
        <dbReference type="ChEBI" id="CHEBI:28938"/>
        <dbReference type="ChEBI" id="CHEBI:29985"/>
        <dbReference type="ChEBI" id="CHEBI:58359"/>
        <dbReference type="EC" id="3.5.1.2"/>
    </reaction>
</comment>
<dbReference type="GO" id="GO:0004359">
    <property type="term" value="F:glutaminase activity"/>
    <property type="evidence" value="ECO:0007669"/>
    <property type="project" value="UniProtKB-UniRule"/>
</dbReference>
<name>A0A4Q2EIN9_9ACTN</name>
<keyword evidence="5" id="KW-1185">Reference proteome</keyword>
<keyword evidence="2" id="KW-0436">Ligase</keyword>
<accession>A0A4Q2EIN9</accession>
<dbReference type="PROSITE" id="PS51274">
    <property type="entry name" value="GATASE_COBBQ"/>
    <property type="match status" value="1"/>
</dbReference>
<reference evidence="4 5" key="1">
    <citation type="submission" date="2018-01" db="EMBL/GenBank/DDBJ databases">
        <title>Lactibacter flavus gen. nov., sp. nov., a novel bacterium of the family Propionibacteriaceae isolated from raw milk and dairy products.</title>
        <authorList>
            <person name="Wenning M."/>
            <person name="Breitenwieser F."/>
            <person name="Huptas C."/>
            <person name="von Neubeck M."/>
            <person name="Busse H.-J."/>
            <person name="Scherer S."/>
        </authorList>
    </citation>
    <scope>NUCLEOTIDE SEQUENCE [LARGE SCALE GENOMIC DNA]</scope>
    <source>
        <strain evidence="4 5">VG341</strain>
    </source>
</reference>
<dbReference type="EC" id="3.5.1.2" evidence="2"/>
<dbReference type="EC" id="6.3.5.13" evidence="2"/>
<dbReference type="GO" id="GO:0140282">
    <property type="term" value="F:carbon-nitrogen ligase activity on lipid II"/>
    <property type="evidence" value="ECO:0007669"/>
    <property type="project" value="UniProtKB-UniRule"/>
</dbReference>
<dbReference type="InterPro" id="IPR033949">
    <property type="entry name" value="CobQ_GATase1"/>
</dbReference>
<sequence length="238" mass="25461">MTVKIVLVYQSLLGIYGDQGNSKVLARRLQWRGIDADVVMVEPGETLPRDGSIYLLGGGEDNAQTTAVRELRRGGELFDALGEGAILFAVCAGYQICGHTFTIGENDEVREGLGLLDVETRRGPVRAVGEILTTWTKPDGTTSQITGFENHGGYTTLGSQASPLARVEIGVGNDGGGTEGAVQGNVVATYPHGPVLARNPELADYLLQRALGRTLEPLSRGADEIAGLRRERLAFVRR</sequence>
<dbReference type="GO" id="GO:0071555">
    <property type="term" value="P:cell wall organization"/>
    <property type="evidence" value="ECO:0007669"/>
    <property type="project" value="UniProtKB-KW"/>
</dbReference>
<dbReference type="InterPro" id="IPR011698">
    <property type="entry name" value="GATase_3"/>
</dbReference>
<comment type="subunit">
    <text evidence="2">Forms a heterodimer with MurT.</text>
</comment>
<proteinExistence type="inferred from homology"/>
<evidence type="ECO:0000313" key="4">
    <source>
        <dbReference type="EMBL" id="RXW31795.1"/>
    </source>
</evidence>
<keyword evidence="4" id="KW-0808">Transferase</keyword>
<evidence type="ECO:0000313" key="5">
    <source>
        <dbReference type="Proteomes" id="UP000290624"/>
    </source>
</evidence>
<comment type="function">
    <text evidence="2">The lipid II isoglutaminyl synthase complex catalyzes the formation of alpha-D-isoglutamine in the cell wall lipid II stem peptide. The GatD subunit catalyzes the hydrolysis of glutamine to glutamate and ammonia. The resulting ammonia molecule is channeled to the active site of MurT.</text>
</comment>
<feature type="active site" evidence="2">
    <location>
        <position position="192"/>
    </location>
</feature>
<dbReference type="RefSeq" id="WP_129459012.1">
    <property type="nucleotide sequence ID" value="NZ_PPCV01000006.1"/>
</dbReference>
<feature type="active site" description="Nucleophile" evidence="2">
    <location>
        <position position="91"/>
    </location>
</feature>
<protein>
    <recommendedName>
        <fullName evidence="2">Lipid II isoglutaminyl synthase (glutamine-hydrolyzing) subunit GatD</fullName>
        <ecNumber evidence="2">6.3.5.13</ecNumber>
    </recommendedName>
    <alternativeName>
        <fullName evidence="2">Lipid II isoglutaminyl synthase glutaminase subunit</fullName>
        <ecNumber evidence="2">3.5.1.2</ecNumber>
    </alternativeName>
</protein>
<evidence type="ECO:0000256" key="2">
    <source>
        <dbReference type="HAMAP-Rule" id="MF_02213"/>
    </source>
</evidence>
<dbReference type="SUPFAM" id="SSF52317">
    <property type="entry name" value="Class I glutamine amidotransferase-like"/>
    <property type="match status" value="1"/>
</dbReference>
<dbReference type="Gene3D" id="3.40.50.880">
    <property type="match status" value="1"/>
</dbReference>
<keyword evidence="2" id="KW-0961">Cell wall biogenesis/degradation</keyword>
<dbReference type="InterPro" id="IPR029062">
    <property type="entry name" value="Class_I_gatase-like"/>
</dbReference>
<dbReference type="GO" id="GO:0008360">
    <property type="term" value="P:regulation of cell shape"/>
    <property type="evidence" value="ECO:0007669"/>
    <property type="project" value="UniProtKB-KW"/>
</dbReference>
<dbReference type="AlphaFoldDB" id="A0A4Q2EIN9"/>
<dbReference type="GO" id="GO:0016740">
    <property type="term" value="F:transferase activity"/>
    <property type="evidence" value="ECO:0007669"/>
    <property type="project" value="UniProtKB-KW"/>
</dbReference>
<dbReference type="Proteomes" id="UP000290624">
    <property type="component" value="Unassembled WGS sequence"/>
</dbReference>
<dbReference type="PANTHER" id="PTHR21343:SF9">
    <property type="entry name" value="LIPID II ISOGLUTAMINYL SYNTHASE (GLUTAMINE-HYDROLYZING) SUBUNIT GATD"/>
    <property type="match status" value="1"/>
</dbReference>
<keyword evidence="1 2" id="KW-0315">Glutamine amidotransferase</keyword>
<keyword evidence="2" id="KW-0573">Peptidoglycan synthesis</keyword>
<dbReference type="InterPro" id="IPR043702">
    <property type="entry name" value="Lipid_II_synth_GatD"/>
</dbReference>
<keyword evidence="2" id="KW-0133">Cell shape</keyword>
<dbReference type="Pfam" id="PF07685">
    <property type="entry name" value="GATase_3"/>
    <property type="match status" value="1"/>
</dbReference>
<evidence type="ECO:0000259" key="3">
    <source>
        <dbReference type="Pfam" id="PF07685"/>
    </source>
</evidence>
<dbReference type="UniPathway" id="UPA00219"/>
<feature type="binding site" evidence="2">
    <location>
        <position position="126"/>
    </location>
    <ligand>
        <name>substrate</name>
    </ligand>
</feature>
<dbReference type="GO" id="GO:0009252">
    <property type="term" value="P:peptidoglycan biosynthetic process"/>
    <property type="evidence" value="ECO:0007669"/>
    <property type="project" value="UniProtKB-UniRule"/>
</dbReference>
<dbReference type="EMBL" id="PPCV01000006">
    <property type="protein sequence ID" value="RXW31795.1"/>
    <property type="molecule type" value="Genomic_DNA"/>
</dbReference>
<organism evidence="4 5">
    <name type="scientific">Propioniciclava flava</name>
    <dbReference type="NCBI Taxonomy" id="2072026"/>
    <lineage>
        <taxon>Bacteria</taxon>
        <taxon>Bacillati</taxon>
        <taxon>Actinomycetota</taxon>
        <taxon>Actinomycetes</taxon>
        <taxon>Propionibacteriales</taxon>
        <taxon>Propionibacteriaceae</taxon>
        <taxon>Propioniciclava</taxon>
    </lineage>
</organism>
<comment type="pathway">
    <text evidence="2">Cell wall biogenesis; peptidoglycan biosynthesis.</text>
</comment>
<comment type="catalytic activity">
    <reaction evidence="2">
        <text>beta-D-GlcNAc-(1-&gt;4)-Mur2Ac(oyl-L-Ala-gamma-D-Glu-L-Lys-D-Ala-D-Ala)-di-trans,octa-cis-undecaprenyl diphosphate + L-glutamine + ATP + H2O = beta-D-GlcNAc-(1-&gt;4)-Mur2Ac(oyl-L-Ala-D-isoglutaminyl-L-Lys-D-Ala-D-Ala)-di-trans,octa-cis-undecaprenyl diphosphate + L-glutamate + ADP + phosphate + H(+)</text>
        <dbReference type="Rhea" id="RHEA:57928"/>
        <dbReference type="ChEBI" id="CHEBI:15377"/>
        <dbReference type="ChEBI" id="CHEBI:15378"/>
        <dbReference type="ChEBI" id="CHEBI:29985"/>
        <dbReference type="ChEBI" id="CHEBI:30616"/>
        <dbReference type="ChEBI" id="CHEBI:43474"/>
        <dbReference type="ChEBI" id="CHEBI:58359"/>
        <dbReference type="ChEBI" id="CHEBI:60033"/>
        <dbReference type="ChEBI" id="CHEBI:62233"/>
        <dbReference type="ChEBI" id="CHEBI:456216"/>
        <dbReference type="EC" id="6.3.5.13"/>
    </reaction>
</comment>
<dbReference type="OrthoDB" id="9782045at2"/>
<comment type="caution">
    <text evidence="4">The sequence shown here is derived from an EMBL/GenBank/DDBJ whole genome shotgun (WGS) entry which is preliminary data.</text>
</comment>